<accession>A0A7J6DJ35</accession>
<keyword evidence="1" id="KW-0963">Cytoplasm</keyword>
<dbReference type="InterPro" id="IPR035966">
    <property type="entry name" value="PKF_sf"/>
</dbReference>
<evidence type="ECO:0000313" key="4">
    <source>
        <dbReference type="Proteomes" id="UP000583929"/>
    </source>
</evidence>
<sequence length="195" mass="22083">MNKEEAEFSTPLYSDFGVTSNNDAAQLAEIFSEEECPTKVVGVPVTLNGDLKNQYVETNVGYDTICKVLFYSTYVMAGFKESLVLEDFCSNHIIKATFARSSRGRIEKVQLSMIDLSPKFIEEHHLRWTKIVARLNLRRVRSASGCSPCCEGGEAYTSIGEVFGFVVRHLGKRRTPQTFLLKWAYFSPKDRPKSF</sequence>
<dbReference type="GO" id="GO:0005829">
    <property type="term" value="C:cytosol"/>
    <property type="evidence" value="ECO:0007669"/>
    <property type="project" value="TreeGrafter"/>
</dbReference>
<dbReference type="PANTHER" id="PTHR43650">
    <property type="entry name" value="PYROPHOSPHATE--FRUCTOSE 6-PHOSPHATE 1-PHOSPHOTRANSFERASE"/>
    <property type="match status" value="1"/>
</dbReference>
<reference evidence="3 4" key="1">
    <citation type="journal article" date="2020" name="bioRxiv">
        <title>Sequence and annotation of 42 cannabis genomes reveals extensive copy number variation in cannabinoid synthesis and pathogen resistance genes.</title>
        <authorList>
            <person name="Mckernan K.J."/>
            <person name="Helbert Y."/>
            <person name="Kane L.T."/>
            <person name="Ebling H."/>
            <person name="Zhang L."/>
            <person name="Liu B."/>
            <person name="Eaton Z."/>
            <person name="Mclaughlin S."/>
            <person name="Kingan S."/>
            <person name="Baybayan P."/>
            <person name="Concepcion G."/>
            <person name="Jordan M."/>
            <person name="Riva A."/>
            <person name="Barbazuk W."/>
            <person name="Harkins T."/>
        </authorList>
    </citation>
    <scope>NUCLEOTIDE SEQUENCE [LARGE SCALE GENOMIC DNA]</scope>
    <source>
        <strain evidence="4">cv. Jamaican Lion 4</strain>
        <tissue evidence="3">Leaf</tissue>
    </source>
</reference>
<dbReference type="PANTHER" id="PTHR43650:SF17">
    <property type="entry name" value="PYROPHOSPHATE--FRUCTOSE 6-PHOSPHATE 1-PHOSPHOTRANSFERASE SUBUNIT ALPHA 1"/>
    <property type="match status" value="1"/>
</dbReference>
<gene>
    <name evidence="3" type="ORF">G4B88_003181</name>
</gene>
<keyword evidence="2" id="KW-0324">Glycolysis</keyword>
<dbReference type="AlphaFoldDB" id="A0A7J6DJ35"/>
<dbReference type="GO" id="GO:0003872">
    <property type="term" value="F:6-phosphofructokinase activity"/>
    <property type="evidence" value="ECO:0007669"/>
    <property type="project" value="InterPro"/>
</dbReference>
<protein>
    <submittedName>
        <fullName evidence="3">Uncharacterized protein</fullName>
    </submittedName>
</protein>
<dbReference type="GO" id="GO:0047334">
    <property type="term" value="F:diphosphate-fructose-6-phosphate 1-phosphotransferase activity"/>
    <property type="evidence" value="ECO:0007669"/>
    <property type="project" value="TreeGrafter"/>
</dbReference>
<evidence type="ECO:0000256" key="1">
    <source>
        <dbReference type="ARBA" id="ARBA00022490"/>
    </source>
</evidence>
<dbReference type="GO" id="GO:0009749">
    <property type="term" value="P:response to glucose"/>
    <property type="evidence" value="ECO:0007669"/>
    <property type="project" value="TreeGrafter"/>
</dbReference>
<dbReference type="SUPFAM" id="SSF53784">
    <property type="entry name" value="Phosphofructokinase"/>
    <property type="match status" value="1"/>
</dbReference>
<dbReference type="EMBL" id="JAATIQ010001183">
    <property type="protein sequence ID" value="KAF4346085.1"/>
    <property type="molecule type" value="Genomic_DNA"/>
</dbReference>
<proteinExistence type="predicted"/>
<organism evidence="3 4">
    <name type="scientific">Cannabis sativa</name>
    <name type="common">Hemp</name>
    <name type="synonym">Marijuana</name>
    <dbReference type="NCBI Taxonomy" id="3483"/>
    <lineage>
        <taxon>Eukaryota</taxon>
        <taxon>Viridiplantae</taxon>
        <taxon>Streptophyta</taxon>
        <taxon>Embryophyta</taxon>
        <taxon>Tracheophyta</taxon>
        <taxon>Spermatophyta</taxon>
        <taxon>Magnoliopsida</taxon>
        <taxon>eudicotyledons</taxon>
        <taxon>Gunneridae</taxon>
        <taxon>Pentapetalae</taxon>
        <taxon>rosids</taxon>
        <taxon>fabids</taxon>
        <taxon>Rosales</taxon>
        <taxon>Cannabaceae</taxon>
        <taxon>Cannabis</taxon>
    </lineage>
</organism>
<evidence type="ECO:0000256" key="2">
    <source>
        <dbReference type="ARBA" id="ARBA00023152"/>
    </source>
</evidence>
<dbReference type="Proteomes" id="UP000583929">
    <property type="component" value="Unassembled WGS sequence"/>
</dbReference>
<evidence type="ECO:0000313" key="3">
    <source>
        <dbReference type="EMBL" id="KAF4346085.1"/>
    </source>
</evidence>
<dbReference type="GO" id="GO:0015979">
    <property type="term" value="P:photosynthesis"/>
    <property type="evidence" value="ECO:0007669"/>
    <property type="project" value="TreeGrafter"/>
</dbReference>
<dbReference type="Gene3D" id="3.40.50.450">
    <property type="match status" value="1"/>
</dbReference>
<comment type="caution">
    <text evidence="3">The sequence shown here is derived from an EMBL/GenBank/DDBJ whole genome shotgun (WGS) entry which is preliminary data.</text>
</comment>
<name>A0A7J6DJ35_CANSA</name>
<keyword evidence="4" id="KW-1185">Reference proteome</keyword>